<proteinExistence type="predicted"/>
<dbReference type="AlphaFoldDB" id="A0A150P411"/>
<dbReference type="InterPro" id="IPR001226">
    <property type="entry name" value="Flavodoxin_CS"/>
</dbReference>
<evidence type="ECO:0000256" key="1">
    <source>
        <dbReference type="ARBA" id="ARBA00001917"/>
    </source>
</evidence>
<evidence type="ECO:0000313" key="4">
    <source>
        <dbReference type="Proteomes" id="UP000075420"/>
    </source>
</evidence>
<dbReference type="GO" id="GO:0016020">
    <property type="term" value="C:membrane"/>
    <property type="evidence" value="ECO:0007669"/>
    <property type="project" value="TreeGrafter"/>
</dbReference>
<dbReference type="PANTHER" id="PTHR30546:SF23">
    <property type="entry name" value="FLAVOPROTEIN-LIKE PROTEIN YCP4-RELATED"/>
    <property type="match status" value="1"/>
</dbReference>
<feature type="non-terminal residue" evidence="3">
    <location>
        <position position="143"/>
    </location>
</feature>
<dbReference type="InterPro" id="IPR029039">
    <property type="entry name" value="Flavoprotein-like_sf"/>
</dbReference>
<dbReference type="Gene3D" id="3.40.50.360">
    <property type="match status" value="1"/>
</dbReference>
<sequence>MNVAVIFYSLYGDTAALAAAVAQGAEQAGAIVRLRQVAGLAPPQDRWRASARIRATGERLASVPLARHDDLLWADAIALGSPARYGAMSAELRRFLDGPGHLGGDLAGKVASVFCSPSPTEGAQRAALHGMIASLLRHGVIVQ</sequence>
<dbReference type="SUPFAM" id="SSF52218">
    <property type="entry name" value="Flavoproteins"/>
    <property type="match status" value="1"/>
</dbReference>
<dbReference type="GO" id="GO:0009055">
    <property type="term" value="F:electron transfer activity"/>
    <property type="evidence" value="ECO:0007669"/>
    <property type="project" value="InterPro"/>
</dbReference>
<dbReference type="GO" id="GO:0010181">
    <property type="term" value="F:FMN binding"/>
    <property type="evidence" value="ECO:0007669"/>
    <property type="project" value="InterPro"/>
</dbReference>
<name>A0A150P411_SORCE</name>
<dbReference type="PROSITE" id="PS00201">
    <property type="entry name" value="FLAVODOXIN"/>
    <property type="match status" value="1"/>
</dbReference>
<dbReference type="Proteomes" id="UP000075420">
    <property type="component" value="Unassembled WGS sequence"/>
</dbReference>
<dbReference type="Pfam" id="PF03358">
    <property type="entry name" value="FMN_red"/>
    <property type="match status" value="1"/>
</dbReference>
<reference evidence="3 4" key="1">
    <citation type="submission" date="2014-02" db="EMBL/GenBank/DDBJ databases">
        <title>The small core and large imbalanced accessory genome model reveals a collaborative survival strategy of Sorangium cellulosum strains in nature.</title>
        <authorList>
            <person name="Han K."/>
            <person name="Peng R."/>
            <person name="Blom J."/>
            <person name="Li Y.-Z."/>
        </authorList>
    </citation>
    <scope>NUCLEOTIDE SEQUENCE [LARGE SCALE GENOMIC DNA]</scope>
    <source>
        <strain evidence="3 4">So0157-25</strain>
    </source>
</reference>
<feature type="domain" description="Flavodoxin-like" evidence="2">
    <location>
        <begin position="3"/>
        <end position="143"/>
    </location>
</feature>
<gene>
    <name evidence="3" type="ORF">BE08_33625</name>
</gene>
<dbReference type="PROSITE" id="PS50902">
    <property type="entry name" value="FLAVODOXIN_LIKE"/>
    <property type="match status" value="1"/>
</dbReference>
<dbReference type="InterPro" id="IPR005025">
    <property type="entry name" value="FMN_Rdtase-like_dom"/>
</dbReference>
<organism evidence="3 4">
    <name type="scientific">Sorangium cellulosum</name>
    <name type="common">Polyangium cellulosum</name>
    <dbReference type="NCBI Taxonomy" id="56"/>
    <lineage>
        <taxon>Bacteria</taxon>
        <taxon>Pseudomonadati</taxon>
        <taxon>Myxococcota</taxon>
        <taxon>Polyangia</taxon>
        <taxon>Polyangiales</taxon>
        <taxon>Polyangiaceae</taxon>
        <taxon>Sorangium</taxon>
    </lineage>
</organism>
<evidence type="ECO:0000259" key="2">
    <source>
        <dbReference type="PROSITE" id="PS50902"/>
    </source>
</evidence>
<evidence type="ECO:0000313" key="3">
    <source>
        <dbReference type="EMBL" id="KYF50196.1"/>
    </source>
</evidence>
<dbReference type="GO" id="GO:0003955">
    <property type="term" value="F:NAD(P)H dehydrogenase (quinone) activity"/>
    <property type="evidence" value="ECO:0007669"/>
    <property type="project" value="TreeGrafter"/>
</dbReference>
<protein>
    <recommendedName>
        <fullName evidence="2">Flavodoxin-like domain-containing protein</fullName>
    </recommendedName>
</protein>
<dbReference type="InterPro" id="IPR008254">
    <property type="entry name" value="Flavodoxin/NO_synth"/>
</dbReference>
<comment type="caution">
    <text evidence="3">The sequence shown here is derived from an EMBL/GenBank/DDBJ whole genome shotgun (WGS) entry which is preliminary data.</text>
</comment>
<dbReference type="EMBL" id="JELY01003264">
    <property type="protein sequence ID" value="KYF50196.1"/>
    <property type="molecule type" value="Genomic_DNA"/>
</dbReference>
<comment type="cofactor">
    <cofactor evidence="1">
        <name>FMN</name>
        <dbReference type="ChEBI" id="CHEBI:58210"/>
    </cofactor>
</comment>
<dbReference type="PANTHER" id="PTHR30546">
    <property type="entry name" value="FLAVODOXIN-RELATED PROTEIN WRBA-RELATED"/>
    <property type="match status" value="1"/>
</dbReference>
<accession>A0A150P411</accession>